<evidence type="ECO:0008006" key="4">
    <source>
        <dbReference type="Google" id="ProtNLM"/>
    </source>
</evidence>
<protein>
    <recommendedName>
        <fullName evidence="4">Lipoprotein</fullName>
    </recommendedName>
</protein>
<accession>A0A2N3I9U4</accession>
<reference evidence="2 3" key="1">
    <citation type="submission" date="2017-06" db="EMBL/GenBank/DDBJ databases">
        <title>Raineya orbicola gen. nov., sp. nov. a slightly thermophilic bacterium of the phylum Bacteroidetes and the description of Raineyaceae fam. nov.</title>
        <authorList>
            <person name="Albuquerque L."/>
            <person name="Polonia A.R.M."/>
            <person name="Barroso C."/>
            <person name="Froufe H.J.C."/>
            <person name="Lage O."/>
            <person name="Lobo-Da-Cunha A."/>
            <person name="Egas C."/>
            <person name="Da Costa M.S."/>
        </authorList>
    </citation>
    <scope>NUCLEOTIDE SEQUENCE [LARGE SCALE GENOMIC DNA]</scope>
    <source>
        <strain evidence="2 3">SPSPC-11</strain>
    </source>
</reference>
<proteinExistence type="predicted"/>
<dbReference type="PROSITE" id="PS51257">
    <property type="entry name" value="PROKAR_LIPOPROTEIN"/>
    <property type="match status" value="1"/>
</dbReference>
<dbReference type="EMBL" id="NKXO01000038">
    <property type="protein sequence ID" value="PKQ67055.1"/>
    <property type="molecule type" value="Genomic_DNA"/>
</dbReference>
<organism evidence="2 3">
    <name type="scientific">Raineya orbicola</name>
    <dbReference type="NCBI Taxonomy" id="2016530"/>
    <lineage>
        <taxon>Bacteria</taxon>
        <taxon>Pseudomonadati</taxon>
        <taxon>Bacteroidota</taxon>
        <taxon>Cytophagia</taxon>
        <taxon>Cytophagales</taxon>
        <taxon>Raineyaceae</taxon>
        <taxon>Raineya</taxon>
    </lineage>
</organism>
<dbReference type="OrthoDB" id="5526466at2"/>
<dbReference type="RefSeq" id="WP_101359423.1">
    <property type="nucleotide sequence ID" value="NZ_NKXO01000038.1"/>
</dbReference>
<keyword evidence="3" id="KW-1185">Reference proteome</keyword>
<evidence type="ECO:0000313" key="3">
    <source>
        <dbReference type="Proteomes" id="UP000233387"/>
    </source>
</evidence>
<dbReference type="Proteomes" id="UP000233387">
    <property type="component" value="Unassembled WGS sequence"/>
</dbReference>
<feature type="compositionally biased region" description="Low complexity" evidence="1">
    <location>
        <begin position="186"/>
        <end position="198"/>
    </location>
</feature>
<evidence type="ECO:0000313" key="2">
    <source>
        <dbReference type="EMBL" id="PKQ67055.1"/>
    </source>
</evidence>
<sequence length="278" mass="30978">MADFKVSGRMTVKKLQNFAKVLAVLLISLTACKKEKKAADPVDHKLEVTAELSGDLKDYFKVTQAIIKTKDPWETGELEADELMVEFEKISDDLPFELNDQQPCKSNSGGQYTWCIIVDLMEENGSPFDTNLQYSDYEAMKNLITAKKGEKRWVKFTMGYDKKKTYAKAKKLQANSKVEYEPRPKSSSSSSASASSSDSEGDCSDFVREYDSFASSYISLIEKYKANRNDISILSEYQSMASKANSMQSKANSLSCSPADVAKISEIQVKIANAVSKL</sequence>
<evidence type="ECO:0000256" key="1">
    <source>
        <dbReference type="SAM" id="MobiDB-lite"/>
    </source>
</evidence>
<name>A0A2N3I9U4_9BACT</name>
<comment type="caution">
    <text evidence="2">The sequence shown here is derived from an EMBL/GenBank/DDBJ whole genome shotgun (WGS) entry which is preliminary data.</text>
</comment>
<feature type="region of interest" description="Disordered" evidence="1">
    <location>
        <begin position="175"/>
        <end position="201"/>
    </location>
</feature>
<gene>
    <name evidence="2" type="ORF">Rain11_2160</name>
</gene>
<dbReference type="AlphaFoldDB" id="A0A2N3I9U4"/>